<dbReference type="EMBL" id="JACBYR010000001">
    <property type="protein sequence ID" value="NYE82469.1"/>
    <property type="molecule type" value="Genomic_DNA"/>
</dbReference>
<feature type="domain" description="Pyrroline-5-carboxylate reductase catalytic N-terminal" evidence="2">
    <location>
        <begin position="2"/>
        <end position="92"/>
    </location>
</feature>
<dbReference type="GO" id="GO:0052851">
    <property type="term" value="F:ferric-chelate reductase (NADPH) activity"/>
    <property type="evidence" value="ECO:0007669"/>
    <property type="project" value="TreeGrafter"/>
</dbReference>
<organism evidence="3 4">
    <name type="scientific">Pigmentiphaga litoralis</name>
    <dbReference type="NCBI Taxonomy" id="516702"/>
    <lineage>
        <taxon>Bacteria</taxon>
        <taxon>Pseudomonadati</taxon>
        <taxon>Pseudomonadota</taxon>
        <taxon>Betaproteobacteria</taxon>
        <taxon>Burkholderiales</taxon>
        <taxon>Alcaligenaceae</taxon>
        <taxon>Pigmentiphaga</taxon>
    </lineage>
</organism>
<proteinExistence type="predicted"/>
<reference evidence="3 4" key="1">
    <citation type="submission" date="2020-07" db="EMBL/GenBank/DDBJ databases">
        <title>Genomic Encyclopedia of Type Strains, Phase IV (KMG-V): Genome sequencing to study the core and pangenomes of soil and plant-associated prokaryotes.</title>
        <authorList>
            <person name="Whitman W."/>
        </authorList>
    </citation>
    <scope>NUCLEOTIDE SEQUENCE [LARGE SCALE GENOMIC DNA]</scope>
    <source>
        <strain evidence="3 4">SAS40</strain>
    </source>
</reference>
<dbReference type="Proteomes" id="UP000542125">
    <property type="component" value="Unassembled WGS sequence"/>
</dbReference>
<dbReference type="InterPro" id="IPR036291">
    <property type="entry name" value="NAD(P)-bd_dom_sf"/>
</dbReference>
<dbReference type="InterPro" id="IPR028939">
    <property type="entry name" value="P5C_Rdtase_cat_N"/>
</dbReference>
<gene>
    <name evidence="3" type="ORF">FHW18_001740</name>
</gene>
<dbReference type="RefSeq" id="WP_179585386.1">
    <property type="nucleotide sequence ID" value="NZ_JACBYR010000001.1"/>
</dbReference>
<evidence type="ECO:0000313" key="3">
    <source>
        <dbReference type="EMBL" id="NYE82469.1"/>
    </source>
</evidence>
<name>A0A7Y9LJZ5_9BURK</name>
<dbReference type="InterPro" id="IPR051267">
    <property type="entry name" value="STEAP_metalloreductase"/>
</dbReference>
<protein>
    <recommendedName>
        <fullName evidence="2">Pyrroline-5-carboxylate reductase catalytic N-terminal domain-containing protein</fullName>
    </recommendedName>
</protein>
<dbReference type="AlphaFoldDB" id="A0A7Y9LJZ5"/>
<dbReference type="Gene3D" id="3.40.50.720">
    <property type="entry name" value="NAD(P)-binding Rossmann-like Domain"/>
    <property type="match status" value="1"/>
</dbReference>
<dbReference type="GO" id="GO:0008823">
    <property type="term" value="F:cupric reductase (NADH) activity"/>
    <property type="evidence" value="ECO:0007669"/>
    <property type="project" value="TreeGrafter"/>
</dbReference>
<dbReference type="SUPFAM" id="SSF51735">
    <property type="entry name" value="NAD(P)-binding Rossmann-fold domains"/>
    <property type="match status" value="1"/>
</dbReference>
<accession>A0A7Y9LJZ5</accession>
<dbReference type="Pfam" id="PF03807">
    <property type="entry name" value="F420_oxidored"/>
    <property type="match status" value="1"/>
</dbReference>
<keyword evidence="1" id="KW-0560">Oxidoreductase</keyword>
<evidence type="ECO:0000313" key="4">
    <source>
        <dbReference type="Proteomes" id="UP000542125"/>
    </source>
</evidence>
<sequence length="301" mass="32495">MKIGILGTGNIGKTLVTRLSEAGHDVKVANSRGPETIDADLLSAGAQAVTTEDALIAVDAVILSIPLNRIPGIAPLVARLPAETVVIDTSNYYPFRDDKIEAIENGQVESLWVAEQLGRPIAKAWNAIGSASLARKAKPAGAADRIAIPVAADRDQDRKVAMALVNDTGLDAFDAGSLADSWRQQPGAPVYCTDLTYDEIADALNRAERERLPKRRDLGVAVMQERLGDGTTNPDEEWGVRLVRAINMSGSPCAARERRAQRNLPCRNKSCLQQASPSRDRHSSYTTAIVSFARTMPRWCA</sequence>
<dbReference type="PANTHER" id="PTHR14239">
    <property type="entry name" value="DUDULIN-RELATED"/>
    <property type="match status" value="1"/>
</dbReference>
<comment type="caution">
    <text evidence="3">The sequence shown here is derived from an EMBL/GenBank/DDBJ whole genome shotgun (WGS) entry which is preliminary data.</text>
</comment>
<evidence type="ECO:0000259" key="2">
    <source>
        <dbReference type="Pfam" id="PF03807"/>
    </source>
</evidence>
<dbReference type="PANTHER" id="PTHR14239:SF0">
    <property type="entry name" value="F420-DEPENDENT NADP REDUCTASE"/>
    <property type="match status" value="1"/>
</dbReference>
<keyword evidence="4" id="KW-1185">Reference proteome</keyword>
<evidence type="ECO:0000256" key="1">
    <source>
        <dbReference type="ARBA" id="ARBA00023002"/>
    </source>
</evidence>
<dbReference type="GO" id="GO:0005886">
    <property type="term" value="C:plasma membrane"/>
    <property type="evidence" value="ECO:0007669"/>
    <property type="project" value="TreeGrafter"/>
</dbReference>
<dbReference type="GO" id="GO:0015677">
    <property type="term" value="P:copper ion import"/>
    <property type="evidence" value="ECO:0007669"/>
    <property type="project" value="TreeGrafter"/>
</dbReference>